<dbReference type="EMBL" id="SDEE01001056">
    <property type="protein sequence ID" value="RXW12976.1"/>
    <property type="molecule type" value="Genomic_DNA"/>
</dbReference>
<reference evidence="1 2" key="1">
    <citation type="submission" date="2019-01" db="EMBL/GenBank/DDBJ databases">
        <title>Draft genome sequence of Psathyrella aberdarensis IHI B618.</title>
        <authorList>
            <person name="Buettner E."/>
            <person name="Kellner H."/>
        </authorList>
    </citation>
    <scope>NUCLEOTIDE SEQUENCE [LARGE SCALE GENOMIC DNA]</scope>
    <source>
        <strain evidence="1 2">IHI B618</strain>
    </source>
</reference>
<organism evidence="1 2">
    <name type="scientific">Candolleomyces aberdarensis</name>
    <dbReference type="NCBI Taxonomy" id="2316362"/>
    <lineage>
        <taxon>Eukaryota</taxon>
        <taxon>Fungi</taxon>
        <taxon>Dikarya</taxon>
        <taxon>Basidiomycota</taxon>
        <taxon>Agaricomycotina</taxon>
        <taxon>Agaricomycetes</taxon>
        <taxon>Agaricomycetidae</taxon>
        <taxon>Agaricales</taxon>
        <taxon>Agaricineae</taxon>
        <taxon>Psathyrellaceae</taxon>
        <taxon>Candolleomyces</taxon>
    </lineage>
</organism>
<evidence type="ECO:0000313" key="1">
    <source>
        <dbReference type="EMBL" id="RXW12976.1"/>
    </source>
</evidence>
<dbReference type="AlphaFoldDB" id="A0A4Q2D3F5"/>
<sequence length="79" mass="8333">MSITTTAVVDSGAGIAGADSLHAAQLVKMRASRDKKKNAFVNSVDGYSCKKVYSWAEAVQLFNIALSTGLVQVKATNVK</sequence>
<comment type="caution">
    <text evidence="1">The sequence shown here is derived from an EMBL/GenBank/DDBJ whole genome shotgun (WGS) entry which is preliminary data.</text>
</comment>
<keyword evidence="2" id="KW-1185">Reference proteome</keyword>
<evidence type="ECO:0000313" key="2">
    <source>
        <dbReference type="Proteomes" id="UP000290288"/>
    </source>
</evidence>
<dbReference type="Proteomes" id="UP000290288">
    <property type="component" value="Unassembled WGS sequence"/>
</dbReference>
<gene>
    <name evidence="1" type="ORF">EST38_g12879</name>
</gene>
<accession>A0A4Q2D3F5</accession>
<dbReference type="OrthoDB" id="10336133at2759"/>
<protein>
    <submittedName>
        <fullName evidence="1">Uncharacterized protein</fullName>
    </submittedName>
</protein>
<name>A0A4Q2D3F5_9AGAR</name>
<proteinExistence type="predicted"/>